<accession>A0A414FTJ7</accession>
<comment type="caution">
    <text evidence="2">The sequence shown here is derived from an EMBL/GenBank/DDBJ whole genome shotgun (WGS) entry which is preliminary data.</text>
</comment>
<dbReference type="AlphaFoldDB" id="A0A414FTJ7"/>
<dbReference type="CDD" id="cd00093">
    <property type="entry name" value="HTH_XRE"/>
    <property type="match status" value="1"/>
</dbReference>
<dbReference type="RefSeq" id="WP_118164923.1">
    <property type="nucleotide sequence ID" value="NZ_DBFVRS010000049.1"/>
</dbReference>
<feature type="domain" description="HTH cro/C1-type" evidence="1">
    <location>
        <begin position="15"/>
        <end position="64"/>
    </location>
</feature>
<dbReference type="SUPFAM" id="SSF47413">
    <property type="entry name" value="lambda repressor-like DNA-binding domains"/>
    <property type="match status" value="1"/>
</dbReference>
<dbReference type="InterPro" id="IPR010982">
    <property type="entry name" value="Lambda_DNA-bd_dom_sf"/>
</dbReference>
<sequence length="68" mass="7804">MYSIKIKLDVVLGYKGMTLKELSEKTGLTISNLSNIKNNRIASIRFSTLEKLCKVLSCQPYDLLEYHH</sequence>
<dbReference type="Proteomes" id="UP000284361">
    <property type="component" value="Unassembled WGS sequence"/>
</dbReference>
<organism evidence="2 3">
    <name type="scientific">Phocaeicola plebeius</name>
    <dbReference type="NCBI Taxonomy" id="310297"/>
    <lineage>
        <taxon>Bacteria</taxon>
        <taxon>Pseudomonadati</taxon>
        <taxon>Bacteroidota</taxon>
        <taxon>Bacteroidia</taxon>
        <taxon>Bacteroidales</taxon>
        <taxon>Bacteroidaceae</taxon>
        <taxon>Phocaeicola</taxon>
    </lineage>
</organism>
<evidence type="ECO:0000313" key="3">
    <source>
        <dbReference type="Proteomes" id="UP000284361"/>
    </source>
</evidence>
<dbReference type="EMBL" id="QSJG01000016">
    <property type="protein sequence ID" value="RHD54094.1"/>
    <property type="molecule type" value="Genomic_DNA"/>
</dbReference>
<dbReference type="PANTHER" id="PTHR37301:SF1">
    <property type="entry name" value="DNA-BINDING PROTEIN"/>
    <property type="match status" value="1"/>
</dbReference>
<dbReference type="PROSITE" id="PS50943">
    <property type="entry name" value="HTH_CROC1"/>
    <property type="match status" value="1"/>
</dbReference>
<dbReference type="InterPro" id="IPR001387">
    <property type="entry name" value="Cro/C1-type_HTH"/>
</dbReference>
<dbReference type="GO" id="GO:0003677">
    <property type="term" value="F:DNA binding"/>
    <property type="evidence" value="ECO:0007669"/>
    <property type="project" value="InterPro"/>
</dbReference>
<protein>
    <submittedName>
        <fullName evidence="2">Helix-turn-helix domain-containing protein</fullName>
    </submittedName>
</protein>
<reference evidence="2 3" key="1">
    <citation type="submission" date="2018-08" db="EMBL/GenBank/DDBJ databases">
        <title>A genome reference for cultivated species of the human gut microbiota.</title>
        <authorList>
            <person name="Zou Y."/>
            <person name="Xue W."/>
            <person name="Luo G."/>
        </authorList>
    </citation>
    <scope>NUCLEOTIDE SEQUENCE [LARGE SCALE GENOMIC DNA]</scope>
    <source>
        <strain evidence="2 3">AM31-10</strain>
    </source>
</reference>
<evidence type="ECO:0000259" key="1">
    <source>
        <dbReference type="PROSITE" id="PS50943"/>
    </source>
</evidence>
<dbReference type="PANTHER" id="PTHR37301">
    <property type="entry name" value="DNA-BINDING PROTEIN-RELATED"/>
    <property type="match status" value="1"/>
</dbReference>
<dbReference type="Gene3D" id="1.10.260.40">
    <property type="entry name" value="lambda repressor-like DNA-binding domains"/>
    <property type="match status" value="1"/>
</dbReference>
<gene>
    <name evidence="2" type="ORF">DW789_08815</name>
</gene>
<evidence type="ECO:0000313" key="2">
    <source>
        <dbReference type="EMBL" id="RHD54094.1"/>
    </source>
</evidence>
<dbReference type="SMART" id="SM00530">
    <property type="entry name" value="HTH_XRE"/>
    <property type="match status" value="1"/>
</dbReference>
<proteinExistence type="predicted"/>
<dbReference type="Pfam" id="PF13443">
    <property type="entry name" value="HTH_26"/>
    <property type="match status" value="1"/>
</dbReference>
<name>A0A414FTJ7_9BACT</name>